<comment type="caution">
    <text evidence="1">The sequence shown here is derived from an EMBL/GenBank/DDBJ whole genome shotgun (WGS) entry which is preliminary data.</text>
</comment>
<keyword evidence="2" id="KW-1185">Reference proteome</keyword>
<evidence type="ECO:0000313" key="2">
    <source>
        <dbReference type="Proteomes" id="UP001457282"/>
    </source>
</evidence>
<dbReference type="EMBL" id="JBEDUW010000005">
    <property type="protein sequence ID" value="KAK9929973.1"/>
    <property type="molecule type" value="Genomic_DNA"/>
</dbReference>
<name>A0AAW1X0X6_RUBAR</name>
<organism evidence="1 2">
    <name type="scientific">Rubus argutus</name>
    <name type="common">Southern blackberry</name>
    <dbReference type="NCBI Taxonomy" id="59490"/>
    <lineage>
        <taxon>Eukaryota</taxon>
        <taxon>Viridiplantae</taxon>
        <taxon>Streptophyta</taxon>
        <taxon>Embryophyta</taxon>
        <taxon>Tracheophyta</taxon>
        <taxon>Spermatophyta</taxon>
        <taxon>Magnoliopsida</taxon>
        <taxon>eudicotyledons</taxon>
        <taxon>Gunneridae</taxon>
        <taxon>Pentapetalae</taxon>
        <taxon>rosids</taxon>
        <taxon>fabids</taxon>
        <taxon>Rosales</taxon>
        <taxon>Rosaceae</taxon>
        <taxon>Rosoideae</taxon>
        <taxon>Rosoideae incertae sedis</taxon>
        <taxon>Rubus</taxon>
    </lineage>
</organism>
<sequence length="167" mass="18641">MAKRPMGNPNIHWEIVCQILSMLPVKSLLPLQRRQLIFTDGENDLLYSLGLDEFLIRNVAFLDEDGVENKIDDCGVLNELDFKLPSSGDNGVFLVSCCKNLALCKLNSWEELYIVNPATKESRKLPAAPYLTVLWLSVMKTLESSIRGLPDVGGEVGIYIESLVSLK</sequence>
<dbReference type="AlphaFoldDB" id="A0AAW1X0X6"/>
<protein>
    <submittedName>
        <fullName evidence="1">Uncharacterized protein</fullName>
    </submittedName>
</protein>
<accession>A0AAW1X0X6</accession>
<gene>
    <name evidence="1" type="ORF">M0R45_027036</name>
</gene>
<dbReference type="Proteomes" id="UP001457282">
    <property type="component" value="Unassembled WGS sequence"/>
</dbReference>
<proteinExistence type="predicted"/>
<reference evidence="1 2" key="1">
    <citation type="journal article" date="2023" name="G3 (Bethesda)">
        <title>A chromosome-length genome assembly and annotation of blackberry (Rubus argutus, cv. 'Hillquist').</title>
        <authorList>
            <person name="Bruna T."/>
            <person name="Aryal R."/>
            <person name="Dudchenko O."/>
            <person name="Sargent D.J."/>
            <person name="Mead D."/>
            <person name="Buti M."/>
            <person name="Cavallini A."/>
            <person name="Hytonen T."/>
            <person name="Andres J."/>
            <person name="Pham M."/>
            <person name="Weisz D."/>
            <person name="Mascagni F."/>
            <person name="Usai G."/>
            <person name="Natali L."/>
            <person name="Bassil N."/>
            <person name="Fernandez G.E."/>
            <person name="Lomsadze A."/>
            <person name="Armour M."/>
            <person name="Olukolu B."/>
            <person name="Poorten T."/>
            <person name="Britton C."/>
            <person name="Davik J."/>
            <person name="Ashrafi H."/>
            <person name="Aiden E.L."/>
            <person name="Borodovsky M."/>
            <person name="Worthington M."/>
        </authorList>
    </citation>
    <scope>NUCLEOTIDE SEQUENCE [LARGE SCALE GENOMIC DNA]</scope>
    <source>
        <strain evidence="1">PI 553951</strain>
    </source>
</reference>
<evidence type="ECO:0000313" key="1">
    <source>
        <dbReference type="EMBL" id="KAK9929973.1"/>
    </source>
</evidence>